<dbReference type="PATRIC" id="fig|471514.4.peg.2996"/>
<gene>
    <name evidence="2" type="ORF">AN477_20325</name>
</gene>
<keyword evidence="3" id="KW-1185">Reference proteome</keyword>
<name>A0A0P9CR12_9BACL</name>
<accession>A0A0P9CR12</accession>
<dbReference type="PANTHER" id="PTHR43736">
    <property type="entry name" value="ADP-RIBOSE PYROPHOSPHATASE"/>
    <property type="match status" value="1"/>
</dbReference>
<evidence type="ECO:0000259" key="1">
    <source>
        <dbReference type="PROSITE" id="PS51462"/>
    </source>
</evidence>
<dbReference type="InterPro" id="IPR000086">
    <property type="entry name" value="NUDIX_hydrolase_dom"/>
</dbReference>
<dbReference type="InterPro" id="IPR015797">
    <property type="entry name" value="NUDIX_hydrolase-like_dom_sf"/>
</dbReference>
<dbReference type="AlphaFoldDB" id="A0A0P9CR12"/>
<feature type="domain" description="Nudix hydrolase" evidence="1">
    <location>
        <begin position="27"/>
        <end position="198"/>
    </location>
</feature>
<dbReference type="SUPFAM" id="SSF46785">
    <property type="entry name" value="Winged helix' DNA-binding domain"/>
    <property type="match status" value="1"/>
</dbReference>
<evidence type="ECO:0000313" key="3">
    <source>
        <dbReference type="Proteomes" id="UP000050482"/>
    </source>
</evidence>
<proteinExistence type="predicted"/>
<dbReference type="STRING" id="471514.AN477_20325"/>
<dbReference type="CDD" id="cd18873">
    <property type="entry name" value="NUDIX_NadM_like"/>
    <property type="match status" value="1"/>
</dbReference>
<dbReference type="RefSeq" id="WP_054971024.1">
    <property type="nucleotide sequence ID" value="NZ_LJCO01000091.1"/>
</dbReference>
<evidence type="ECO:0000313" key="2">
    <source>
        <dbReference type="EMBL" id="KPV41788.1"/>
    </source>
</evidence>
<dbReference type="InterPro" id="IPR036390">
    <property type="entry name" value="WH_DNA-bd_sf"/>
</dbReference>
<sequence>MEEFKENCEYPTLAGLPVDICIFTVITDRLPQPADVVDKRSLKSYPAKWLEMVLVQRQGSPFQGKWALPGGFTDIEHESLDKAAIRELKEETNLKASVAGGDSANLDIHLEQLKAYYHPDRDPRGYIPTVAYVALVHERLLTDLQAGGDAMKASLFRVQADSHEGLRLISQDEATILTDDDLAFDHANIIRDALRFLENKMMTTTVAATLLPPEFTIAELHQVIRAVVPSFRVSTTNFARDLVKTKSRDGMLEEVRHIDGTPKKSNRYSARPAQLYKFNAAFEAHVSLYPRF</sequence>
<protein>
    <recommendedName>
        <fullName evidence="1">Nudix hydrolase domain-containing protein</fullName>
    </recommendedName>
</protein>
<organism evidence="2 3">
    <name type="scientific">Alicyclobacillus ferrooxydans</name>
    <dbReference type="NCBI Taxonomy" id="471514"/>
    <lineage>
        <taxon>Bacteria</taxon>
        <taxon>Bacillati</taxon>
        <taxon>Bacillota</taxon>
        <taxon>Bacilli</taxon>
        <taxon>Bacillales</taxon>
        <taxon>Alicyclobacillaceae</taxon>
        <taxon>Alicyclobacillus</taxon>
    </lineage>
</organism>
<dbReference type="EMBL" id="LJCO01000091">
    <property type="protein sequence ID" value="KPV41788.1"/>
    <property type="molecule type" value="Genomic_DNA"/>
</dbReference>
<dbReference type="Pfam" id="PF00293">
    <property type="entry name" value="NUDIX"/>
    <property type="match status" value="1"/>
</dbReference>
<dbReference type="OrthoDB" id="9786141at2"/>
<dbReference type="Gene3D" id="3.90.79.10">
    <property type="entry name" value="Nucleoside Triphosphate Pyrophosphohydrolase"/>
    <property type="match status" value="1"/>
</dbReference>
<dbReference type="PROSITE" id="PS51462">
    <property type="entry name" value="NUDIX"/>
    <property type="match status" value="1"/>
</dbReference>
<dbReference type="PANTHER" id="PTHR43736:SF4">
    <property type="entry name" value="SLR1690 PROTEIN"/>
    <property type="match status" value="1"/>
</dbReference>
<dbReference type="SUPFAM" id="SSF55811">
    <property type="entry name" value="Nudix"/>
    <property type="match status" value="1"/>
</dbReference>
<dbReference type="InterPro" id="IPR036388">
    <property type="entry name" value="WH-like_DNA-bd_sf"/>
</dbReference>
<dbReference type="Gene3D" id="1.10.10.10">
    <property type="entry name" value="Winged helix-like DNA-binding domain superfamily/Winged helix DNA-binding domain"/>
    <property type="match status" value="1"/>
</dbReference>
<dbReference type="Proteomes" id="UP000050482">
    <property type="component" value="Unassembled WGS sequence"/>
</dbReference>
<comment type="caution">
    <text evidence="2">The sequence shown here is derived from an EMBL/GenBank/DDBJ whole genome shotgun (WGS) entry which is preliminary data.</text>
</comment>
<reference evidence="2 3" key="1">
    <citation type="submission" date="2015-09" db="EMBL/GenBank/DDBJ databases">
        <title>Draft genome sequence of Alicyclobacillus ferrooxydans DSM 22381.</title>
        <authorList>
            <person name="Hemp J."/>
        </authorList>
    </citation>
    <scope>NUCLEOTIDE SEQUENCE [LARGE SCALE GENOMIC DNA]</scope>
    <source>
        <strain evidence="2 3">TC-34</strain>
    </source>
</reference>